<reference evidence="1" key="1">
    <citation type="submission" date="2021-07" db="EMBL/GenBank/DDBJ databases">
        <authorList>
            <person name="Catto M.A."/>
            <person name="Jacobson A."/>
            <person name="Kennedy G."/>
            <person name="Labadie P."/>
            <person name="Hunt B.G."/>
            <person name="Srinivasan R."/>
        </authorList>
    </citation>
    <scope>NUCLEOTIDE SEQUENCE</scope>
    <source>
        <strain evidence="1">PL_HMW_Pooled</strain>
        <tissue evidence="1">Head</tissue>
    </source>
</reference>
<name>A0AAE1I213_9NEOP</name>
<gene>
    <name evidence="1" type="ORF">KUF71_005880</name>
</gene>
<dbReference type="PANTHER" id="PTHR46704:SF1">
    <property type="entry name" value="TELOMERE LENGTH REGULATION PROTEIN TEL2 HOMOLOG"/>
    <property type="match status" value="1"/>
</dbReference>
<dbReference type="PANTHER" id="PTHR46704">
    <property type="entry name" value="CXC DOMAIN-CONTAINING PROTEIN-RELATED"/>
    <property type="match status" value="1"/>
</dbReference>
<evidence type="ECO:0000313" key="1">
    <source>
        <dbReference type="EMBL" id="KAK3930900.1"/>
    </source>
</evidence>
<evidence type="ECO:0000313" key="2">
    <source>
        <dbReference type="Proteomes" id="UP001219518"/>
    </source>
</evidence>
<protein>
    <submittedName>
        <fullName evidence="1">Chromosome-associated kinesin KIF4</fullName>
    </submittedName>
</protein>
<proteinExistence type="predicted"/>
<dbReference type="EMBL" id="JAHWGI010001414">
    <property type="protein sequence ID" value="KAK3930900.1"/>
    <property type="molecule type" value="Genomic_DNA"/>
</dbReference>
<sequence length="391" mass="43830">MRQLPPEIETQFRCGEFGVALSDHKFAQVDPDHAQEWLVGTCKDASGGIVGITKDSLGDKLGKEKTFSDLSSAFNQKIAFYAPKYKEVHIVFDRYRDISTKSCTRNRRARGFAPVRKVIKNGNVPLPKDFKNFLAFSENKSDLTRFLSEEAMKNDFGSLEVLVAGGFSEETRVDSTNKARDLTDFEANHEEADTRMVLHAVQSGSEAVVVSARDTDVKLLFIHHFERIKLDLGRPLNTELASDEIDKIEEFVVQALYKVVPDILKAVAARIALFGTVKRLECLGPTSDALNLHILRCHRQVFVWKNAHVPYPELPDPKSCGWKMDGGWYVPVLMTLPSVPKSCPEFTVCGCKGQCNTKQCGCRKDPWVLCMELCKCKGNCLNGNAEEKDDF</sequence>
<dbReference type="Proteomes" id="UP001219518">
    <property type="component" value="Unassembled WGS sequence"/>
</dbReference>
<organism evidence="1 2">
    <name type="scientific">Frankliniella fusca</name>
    <dbReference type="NCBI Taxonomy" id="407009"/>
    <lineage>
        <taxon>Eukaryota</taxon>
        <taxon>Metazoa</taxon>
        <taxon>Ecdysozoa</taxon>
        <taxon>Arthropoda</taxon>
        <taxon>Hexapoda</taxon>
        <taxon>Insecta</taxon>
        <taxon>Pterygota</taxon>
        <taxon>Neoptera</taxon>
        <taxon>Paraneoptera</taxon>
        <taxon>Thysanoptera</taxon>
        <taxon>Terebrantia</taxon>
        <taxon>Thripoidea</taxon>
        <taxon>Thripidae</taxon>
        <taxon>Frankliniella</taxon>
    </lineage>
</organism>
<keyword evidence="2" id="KW-1185">Reference proteome</keyword>
<accession>A0AAE1I213</accession>
<comment type="caution">
    <text evidence="1">The sequence shown here is derived from an EMBL/GenBank/DDBJ whole genome shotgun (WGS) entry which is preliminary data.</text>
</comment>
<reference evidence="1" key="2">
    <citation type="journal article" date="2023" name="BMC Genomics">
        <title>Pest status, molecular evolution, and epigenetic factors derived from the genome assembly of Frankliniella fusca, a thysanopteran phytovirus vector.</title>
        <authorList>
            <person name="Catto M.A."/>
            <person name="Labadie P.E."/>
            <person name="Jacobson A.L."/>
            <person name="Kennedy G.G."/>
            <person name="Srinivasan R."/>
            <person name="Hunt B.G."/>
        </authorList>
    </citation>
    <scope>NUCLEOTIDE SEQUENCE</scope>
    <source>
        <strain evidence="1">PL_HMW_Pooled</strain>
    </source>
</reference>
<dbReference type="AlphaFoldDB" id="A0AAE1I213"/>